<name>A0A077QXM0_9BASI</name>
<feature type="region of interest" description="Disordered" evidence="1">
    <location>
        <begin position="994"/>
        <end position="1046"/>
    </location>
</feature>
<feature type="region of interest" description="Disordered" evidence="1">
    <location>
        <begin position="1164"/>
        <end position="1309"/>
    </location>
</feature>
<feature type="compositionally biased region" description="Basic and acidic residues" evidence="1">
    <location>
        <begin position="1449"/>
        <end position="1458"/>
    </location>
</feature>
<reference evidence="2" key="1">
    <citation type="journal article" date="2014" name="Genome Biol. Evol.">
        <title>Gene Loss Rather Than Gene Gain Is Associated with a Host Jump from Monocots to Dicots in the Smut Fungus Melanopsichium pennsylvanicum.</title>
        <authorList>
            <person name="Sharma R."/>
            <person name="Mishra B."/>
            <person name="Runge F."/>
            <person name="Thines M."/>
        </authorList>
    </citation>
    <scope>NUCLEOTIDE SEQUENCE</scope>
    <source>
        <strain evidence="2">4</strain>
    </source>
</reference>
<feature type="compositionally biased region" description="Polar residues" evidence="1">
    <location>
        <begin position="1470"/>
        <end position="1483"/>
    </location>
</feature>
<feature type="region of interest" description="Disordered" evidence="1">
    <location>
        <begin position="1727"/>
        <end position="1771"/>
    </location>
</feature>
<proteinExistence type="predicted"/>
<feature type="compositionally biased region" description="Polar residues" evidence="1">
    <location>
        <begin position="1518"/>
        <end position="1531"/>
    </location>
</feature>
<feature type="compositionally biased region" description="Basic and acidic residues" evidence="1">
    <location>
        <begin position="1177"/>
        <end position="1208"/>
    </location>
</feature>
<feature type="region of interest" description="Disordered" evidence="1">
    <location>
        <begin position="1"/>
        <end position="36"/>
    </location>
</feature>
<dbReference type="EMBL" id="HG529633">
    <property type="protein sequence ID" value="CDI54945.1"/>
    <property type="molecule type" value="Genomic_DNA"/>
</dbReference>
<feature type="compositionally biased region" description="Basic and acidic residues" evidence="1">
    <location>
        <begin position="739"/>
        <end position="753"/>
    </location>
</feature>
<feature type="compositionally biased region" description="Basic and acidic residues" evidence="1">
    <location>
        <begin position="934"/>
        <end position="945"/>
    </location>
</feature>
<feature type="region of interest" description="Disordered" evidence="1">
    <location>
        <begin position="912"/>
        <end position="949"/>
    </location>
</feature>
<feature type="region of interest" description="Disordered" evidence="1">
    <location>
        <begin position="660"/>
        <end position="684"/>
    </location>
</feature>
<sequence>MSKDVPLPSSSSPRSISNHTTTSSSQPSPPSFVPSTHIQHSTLVTSFESTSAQLQPRLADDHHHSKLGLSLSAPHLPISASSSFNSTHPLPMLNHASSASTHSANHPSASPQPIPVPIDNTLRGADHGVSPIINALRSPYPPSPSYFVTIVPPHDYPISPNVSQYERDRFQRGSLLPLYPTLGGQLWAISREFSLPSLGGLMLYLADDGQGNRGPRIGDAAWQALWSRYFADDDATSTSYKLPLAFPSSRRSSIVPADSFADPSASSSAHVADLSRSTQAEASSSRPSIPYVSSRPSPRFEALAFSRRDASDDWSPSARSAAWSAHASSSAARLPIPPPPFPTLPILARIEWQVDYNKASWWHPWIAARTAPSHTKRPLHKPRRSMHLANNAFENRELNARPEQAEYENQIAHLPAASHLERHTKHLEAQHVEAVEPASTLTRALSPIEAAPSDAELFSIPSPTSSAVSSPPAIRAQSPAHVCQSDSDALAIPLPPSVAGDDGTESIRSVPSSTSMQSLRESQDAVHAPLEANKPPTEASHINESSLQEPPTVPEQMEEAPVAVPASACVSPSDEPLRSARASIVSMDSDGHLHTSSASRASTKAIPTEPNIAPSTSSLTTPSRSASPQPRLESGAALLNYHASPDHSRTGYSELLEVGDADEKETEHDASFTRKPLPLAHDGDYSALPDSPVSETHEMPNGAAAAAYEHQDFPHQGFALRHSFIMDAGDEAMWRDLQHPGIDDMFPEPRDETQVPPSNNNQQRGSKQSLAELHAEVQANGFELVNRSEHHDAVYHQQHTTKPLCTLSRERQQSEELPHLQNFAYENGFEREGYYSPQRSNIARIQSWIGKTPTGPPNPSHGFEHDFSRDAEQEELALPKESDIDEVVGLWASKIGEDPYRLPHINGPITFVNGNEDDNASVRAGPSNVQAEQPQDRESEPREAESTLNAAPAPAFSLLSPIHLDAAAFGGVKPQLGNLTVPLSPQLLSPTAVGDAFNTSRAPSSVQRSVSTPTVQHHPPSSPSSLAPPEDRSRSSASRRNSGDLSDTLEEMQKALELLSPGCSPNPGHGPSPDPAFRKMSSRDSLAYARSLSASVTPSPKWIARAKAATAKSSRSTKRGTFAAAGSPFDRGQVSPRPASTSAVSSSRAPVFRAPFSASRLMEFSQADQTPMMPRLAKTEGGDADSNRSRESDETNAELHGRPSKELLDQNFSPPGDSAELNVVEGSRAESFNAATPKVHERKLEEVGDTTAPAVLEKEAVVEPDAPEKPAEGVQRTRSAEPTKMAAPAVVRTEEKTLPIPPASDSGVEAVDSQELLPFLGDDHEDGIASIQRFLRGKVVSAADSDASLSSHNVFSASAAQESSPNGTIIELSSSPDSDIHFATSSSSPNVVADLPHTSEAALELIRIGAEQSQLAAGHNDEERRSQHSHTTNSHHPSGAYSSNSNSPKRGETQHEVRTPSFTYDAHLTSEPTTVDTQLSSGASVDERGSSAAGQVIKTYLGMSSSPSDETSFRGAQEQRQGQDSITSSPSKHYAQLHPQQQKDESTTGQHQHGTDDLIEPCVPSVEPRMASTTESASQVGTSPAIPMLAYRYASSPVHSDHFSPVLPAVPTHDYSLDEDEIRTMNEDTRAAVREALSASTAHHVNIAPGTSASSGPLSPKSSTSPTSPLSSHSSVLTGDPFMRHRASSSSLNYTGSGSNVSSPNLTGTTIVAGTGLNKRRPAHLNLEIDDSAKSPPSNAAMRRLPSTSPRGRFGQLPPSPSLHPSYKMGASSPLSRSFPIMAGTAVMGSPQGKGIGSAGGYLPSLASVTSIEGEF</sequence>
<feature type="region of interest" description="Disordered" evidence="1">
    <location>
        <begin position="89"/>
        <end position="121"/>
    </location>
</feature>
<feature type="compositionally biased region" description="Basic and acidic residues" evidence="1">
    <location>
        <begin position="1256"/>
        <end position="1271"/>
    </location>
</feature>
<feature type="compositionally biased region" description="Polar residues" evidence="1">
    <location>
        <begin position="1352"/>
        <end position="1390"/>
    </location>
</feature>
<feature type="region of interest" description="Disordered" evidence="1">
    <location>
        <begin position="589"/>
        <end position="631"/>
    </location>
</feature>
<protein>
    <submittedName>
        <fullName evidence="2">Uncharacterized protein</fullName>
    </submittedName>
</protein>
<feature type="region of interest" description="Disordered" evidence="1">
    <location>
        <begin position="1346"/>
        <end position="1393"/>
    </location>
</feature>
<feature type="compositionally biased region" description="Polar residues" evidence="1">
    <location>
        <begin position="506"/>
        <end position="520"/>
    </location>
</feature>
<feature type="compositionally biased region" description="Low complexity" evidence="1">
    <location>
        <begin position="283"/>
        <end position="296"/>
    </location>
</feature>
<feature type="compositionally biased region" description="Polar residues" evidence="1">
    <location>
        <begin position="1138"/>
        <end position="1148"/>
    </location>
</feature>
<feature type="compositionally biased region" description="Polar residues" evidence="1">
    <location>
        <begin position="755"/>
        <end position="769"/>
    </location>
</feature>
<feature type="region of interest" description="Disordered" evidence="1">
    <location>
        <begin position="1413"/>
        <end position="1562"/>
    </location>
</feature>
<feature type="region of interest" description="Disordered" evidence="1">
    <location>
        <begin position="1059"/>
        <end position="1150"/>
    </location>
</feature>
<feature type="region of interest" description="Disordered" evidence="1">
    <location>
        <begin position="271"/>
        <end position="296"/>
    </location>
</feature>
<feature type="region of interest" description="Disordered" evidence="1">
    <location>
        <begin position="1642"/>
        <end position="1707"/>
    </location>
</feature>
<feature type="compositionally biased region" description="Low complexity" evidence="1">
    <location>
        <begin position="1105"/>
        <end position="1114"/>
    </location>
</feature>
<feature type="compositionally biased region" description="Low complexity" evidence="1">
    <location>
        <begin position="1"/>
        <end position="26"/>
    </location>
</feature>
<feature type="compositionally biased region" description="Low complexity" evidence="1">
    <location>
        <begin position="1651"/>
        <end position="1678"/>
    </location>
</feature>
<organism evidence="2">
    <name type="scientific">Melanopsichium pennsylvanicum 4</name>
    <dbReference type="NCBI Taxonomy" id="1398559"/>
    <lineage>
        <taxon>Eukaryota</taxon>
        <taxon>Fungi</taxon>
        <taxon>Dikarya</taxon>
        <taxon>Basidiomycota</taxon>
        <taxon>Ustilaginomycotina</taxon>
        <taxon>Ustilaginomycetes</taxon>
        <taxon>Ustilaginales</taxon>
        <taxon>Ustilaginaceae</taxon>
        <taxon>Melanopsichium</taxon>
    </lineage>
</organism>
<feature type="compositionally biased region" description="Polar residues" evidence="1">
    <location>
        <begin position="1429"/>
        <end position="1448"/>
    </location>
</feature>
<feature type="region of interest" description="Disordered" evidence="1">
    <location>
        <begin position="739"/>
        <end position="769"/>
    </location>
</feature>
<evidence type="ECO:0000256" key="1">
    <source>
        <dbReference type="SAM" id="MobiDB-lite"/>
    </source>
</evidence>
<feature type="compositionally biased region" description="Low complexity" evidence="1">
    <location>
        <begin position="459"/>
        <end position="474"/>
    </location>
</feature>
<feature type="compositionally biased region" description="Low complexity" evidence="1">
    <location>
        <begin position="1688"/>
        <end position="1700"/>
    </location>
</feature>
<feature type="compositionally biased region" description="Low complexity" evidence="1">
    <location>
        <begin position="94"/>
        <end position="109"/>
    </location>
</feature>
<feature type="region of interest" description="Disordered" evidence="1">
    <location>
        <begin position="456"/>
        <end position="560"/>
    </location>
</feature>
<accession>A0A077QXM0</accession>
<feature type="compositionally biased region" description="Polar residues" evidence="1">
    <location>
        <begin position="997"/>
        <end position="1015"/>
    </location>
</feature>
<feature type="compositionally biased region" description="Polar residues" evidence="1">
    <location>
        <begin position="540"/>
        <end position="549"/>
    </location>
</feature>
<feature type="compositionally biased region" description="Low complexity" evidence="1">
    <location>
        <begin position="614"/>
        <end position="628"/>
    </location>
</feature>
<evidence type="ECO:0000313" key="2">
    <source>
        <dbReference type="EMBL" id="CDI54945.1"/>
    </source>
</evidence>